<reference evidence="3 4" key="1">
    <citation type="submission" date="2018-05" db="EMBL/GenBank/DDBJ databases">
        <title>Genomic Encyclopedia of Type Strains, Phase IV (KMG-IV): sequencing the most valuable type-strain genomes for metagenomic binning, comparative biology and taxonomic classification.</title>
        <authorList>
            <person name="Goeker M."/>
        </authorList>
    </citation>
    <scope>NUCLEOTIDE SEQUENCE [LARGE SCALE GENOMIC DNA]</scope>
    <source>
        <strain evidence="3 4">DSM 6462</strain>
    </source>
</reference>
<organism evidence="3 4">
    <name type="scientific">Chelatococcus asaccharovorans</name>
    <dbReference type="NCBI Taxonomy" id="28210"/>
    <lineage>
        <taxon>Bacteria</taxon>
        <taxon>Pseudomonadati</taxon>
        <taxon>Pseudomonadota</taxon>
        <taxon>Alphaproteobacteria</taxon>
        <taxon>Hyphomicrobiales</taxon>
        <taxon>Chelatococcaceae</taxon>
        <taxon>Chelatococcus</taxon>
    </lineage>
</organism>
<dbReference type="Proteomes" id="UP000248021">
    <property type="component" value="Unassembled WGS sequence"/>
</dbReference>
<dbReference type="PANTHER" id="PTHR33376">
    <property type="match status" value="1"/>
</dbReference>
<dbReference type="CDD" id="cd13603">
    <property type="entry name" value="PBP2_TRAP_Siap_TeaA_like"/>
    <property type="match status" value="1"/>
</dbReference>
<dbReference type="NCBIfam" id="NF037995">
    <property type="entry name" value="TRAP_S1"/>
    <property type="match status" value="1"/>
</dbReference>
<evidence type="ECO:0000256" key="2">
    <source>
        <dbReference type="SAM" id="SignalP"/>
    </source>
</evidence>
<name>A0A2V3UHI7_9HYPH</name>
<dbReference type="RefSeq" id="WP_170147009.1">
    <property type="nucleotide sequence ID" value="NZ_JAHBRY010000001.1"/>
</dbReference>
<comment type="caution">
    <text evidence="3">The sequence shown here is derived from an EMBL/GenBank/DDBJ whole genome shotgun (WGS) entry which is preliminary data.</text>
</comment>
<dbReference type="Pfam" id="PF03480">
    <property type="entry name" value="DctP"/>
    <property type="match status" value="1"/>
</dbReference>
<evidence type="ECO:0000256" key="1">
    <source>
        <dbReference type="ARBA" id="ARBA00022729"/>
    </source>
</evidence>
<dbReference type="PANTHER" id="PTHR33376:SF5">
    <property type="entry name" value="EXTRACYTOPLASMIC SOLUTE RECEPTOR PROTEIN"/>
    <property type="match status" value="1"/>
</dbReference>
<dbReference type="Gene3D" id="3.40.190.170">
    <property type="entry name" value="Bacterial extracellular solute-binding protein, family 7"/>
    <property type="match status" value="1"/>
</dbReference>
<dbReference type="GO" id="GO:0055085">
    <property type="term" value="P:transmembrane transport"/>
    <property type="evidence" value="ECO:0007669"/>
    <property type="project" value="InterPro"/>
</dbReference>
<dbReference type="InterPro" id="IPR018389">
    <property type="entry name" value="DctP_fam"/>
</dbReference>
<dbReference type="InterPro" id="IPR038404">
    <property type="entry name" value="TRAP_DctP_sf"/>
</dbReference>
<dbReference type="EMBL" id="QJJK01000001">
    <property type="protein sequence ID" value="PXW64751.1"/>
    <property type="molecule type" value="Genomic_DNA"/>
</dbReference>
<keyword evidence="1 2" id="KW-0732">Signal</keyword>
<feature type="signal peptide" evidence="2">
    <location>
        <begin position="1"/>
        <end position="27"/>
    </location>
</feature>
<gene>
    <name evidence="3" type="ORF">C7450_101510</name>
</gene>
<protein>
    <submittedName>
        <fullName evidence="3">TRAP-type C4-dicarboxylate transport system substrate-binding protein</fullName>
    </submittedName>
</protein>
<evidence type="ECO:0000313" key="3">
    <source>
        <dbReference type="EMBL" id="PXW64751.1"/>
    </source>
</evidence>
<dbReference type="AlphaFoldDB" id="A0A2V3UHI7"/>
<sequence length="334" mass="35759">MTRRKALFTLGIAVFLFANTYENAAFAQDNWRIASAAPATGILREHHERIAAIIGAKSNGAVISTFQYVGGEGEALQQIARGRLKGGVISMIALAAVTPEAGVLLTPYLWASEAEAEWVIAEKAGPRLAELLAEKGLTLVGYAAGGWTNVVGKEPFLTPANVINRKIRASPAPASQFFWSAVGANPVQLPIGEVFSALELGVVEGADMPFTFYVSSPAAVLAPNYVLTRHAYNFSAVVVNSKAWNSLNTAAQQNIRDNLPTLHQLNEEFAQAETPLAETFKSTGGKIWDLSKEQKALWFDAVSAGQAAFVAKAGEAAVAYYNFIQKARAEFAAR</sequence>
<proteinExistence type="predicted"/>
<feature type="chain" id="PRO_5015917363" evidence="2">
    <location>
        <begin position="28"/>
        <end position="334"/>
    </location>
</feature>
<keyword evidence="4" id="KW-1185">Reference proteome</keyword>
<accession>A0A2V3UHI7</accession>
<evidence type="ECO:0000313" key="4">
    <source>
        <dbReference type="Proteomes" id="UP000248021"/>
    </source>
</evidence>